<reference evidence="1" key="1">
    <citation type="submission" date="2015-07" db="EMBL/GenBank/DDBJ databases">
        <title>MeaNS - Measles Nucleotide Surveillance Program.</title>
        <authorList>
            <person name="Tran T."/>
            <person name="Druce J."/>
        </authorList>
    </citation>
    <scope>NUCLEOTIDE SEQUENCE</scope>
    <source>
        <strain evidence="1">UCB-OBI-ISO-001</strain>
        <tissue evidence="1">Gonad</tissue>
    </source>
</reference>
<organism evidence="1">
    <name type="scientific">Octopus bimaculoides</name>
    <name type="common">California two-spotted octopus</name>
    <dbReference type="NCBI Taxonomy" id="37653"/>
    <lineage>
        <taxon>Eukaryota</taxon>
        <taxon>Metazoa</taxon>
        <taxon>Spiralia</taxon>
        <taxon>Lophotrochozoa</taxon>
        <taxon>Mollusca</taxon>
        <taxon>Cephalopoda</taxon>
        <taxon>Coleoidea</taxon>
        <taxon>Octopodiformes</taxon>
        <taxon>Octopoda</taxon>
        <taxon>Incirrata</taxon>
        <taxon>Octopodidae</taxon>
        <taxon>Octopus</taxon>
    </lineage>
</organism>
<protein>
    <submittedName>
        <fullName evidence="1">Uncharacterized protein</fullName>
    </submittedName>
</protein>
<proteinExistence type="predicted"/>
<accession>A0A0L8FW74</accession>
<dbReference type="EMBL" id="KQ425779">
    <property type="protein sequence ID" value="KOF68986.1"/>
    <property type="molecule type" value="Genomic_DNA"/>
</dbReference>
<name>A0A0L8FW74_OCTBM</name>
<evidence type="ECO:0000313" key="1">
    <source>
        <dbReference type="EMBL" id="KOF68986.1"/>
    </source>
</evidence>
<dbReference type="AlphaFoldDB" id="A0A0L8FW74"/>
<sequence>MCVSLFWTKLNENHRAVKEKHDFLLIESAISAYLKTNRSVSTDTLLFSVEIMTSFR</sequence>
<gene>
    <name evidence="1" type="ORF">OCBIM_22005995mg</name>
</gene>